<evidence type="ECO:0000313" key="1">
    <source>
        <dbReference type="EMBL" id="NEN25446.1"/>
    </source>
</evidence>
<protein>
    <recommendedName>
        <fullName evidence="3">GNAT family N-acetyltransferase</fullName>
    </recommendedName>
</protein>
<dbReference type="EMBL" id="JAAGVY010000054">
    <property type="protein sequence ID" value="NEN25446.1"/>
    <property type="molecule type" value="Genomic_DNA"/>
</dbReference>
<keyword evidence="2" id="KW-1185">Reference proteome</keyword>
<sequence>MRVEFVKRFPISVTFTNPVNEISSQAHKKIGWEIIDRFELNGNKYLRLAIEMNESVL</sequence>
<reference evidence="1 2" key="1">
    <citation type="submission" date="2020-02" db="EMBL/GenBank/DDBJ databases">
        <title>Out from the shadows clarifying the taxonomy of the family Cryomorphaceae and related taxa by utilizing the GTDB taxonomic framework.</title>
        <authorList>
            <person name="Bowman J.P."/>
        </authorList>
    </citation>
    <scope>NUCLEOTIDE SEQUENCE [LARGE SCALE GENOMIC DNA]</scope>
    <source>
        <strain evidence="1 2">QSSC 1-22</strain>
    </source>
</reference>
<evidence type="ECO:0008006" key="3">
    <source>
        <dbReference type="Google" id="ProtNLM"/>
    </source>
</evidence>
<organism evidence="1 2">
    <name type="scientific">Cryomorpha ignava</name>
    <dbReference type="NCBI Taxonomy" id="101383"/>
    <lineage>
        <taxon>Bacteria</taxon>
        <taxon>Pseudomonadati</taxon>
        <taxon>Bacteroidota</taxon>
        <taxon>Flavobacteriia</taxon>
        <taxon>Flavobacteriales</taxon>
        <taxon>Cryomorphaceae</taxon>
        <taxon>Cryomorpha</taxon>
    </lineage>
</organism>
<dbReference type="Proteomes" id="UP000486602">
    <property type="component" value="Unassembled WGS sequence"/>
</dbReference>
<dbReference type="AlphaFoldDB" id="A0A7K3WVD4"/>
<evidence type="ECO:0000313" key="2">
    <source>
        <dbReference type="Proteomes" id="UP000486602"/>
    </source>
</evidence>
<proteinExistence type="predicted"/>
<name>A0A7K3WVD4_9FLAO</name>
<gene>
    <name evidence="1" type="ORF">G3O08_18300</name>
</gene>
<accession>A0A7K3WVD4</accession>
<comment type="caution">
    <text evidence="1">The sequence shown here is derived from an EMBL/GenBank/DDBJ whole genome shotgun (WGS) entry which is preliminary data.</text>
</comment>
<dbReference type="RefSeq" id="WP_163286902.1">
    <property type="nucleotide sequence ID" value="NZ_JAAGVY010000054.1"/>
</dbReference>